<sequence>MNSLNLPNLNTLHLQALSFGLKKFIQLLSSSPVLETLVIINCGVNGEDYIDISHSHLEHFVIDKVFTCKRDSSKSKVCNIRASAPNLRTVSCKADTRSEYSVDELSSIVIMADRDIKMP</sequence>
<dbReference type="SUPFAM" id="SSF52047">
    <property type="entry name" value="RNI-like"/>
    <property type="match status" value="1"/>
</dbReference>
<reference evidence="1 2" key="1">
    <citation type="submission" date="2020-10" db="EMBL/GenBank/DDBJ databases">
        <title>The Coptis chinensis genome and diversification of protoberbering-type alkaloids.</title>
        <authorList>
            <person name="Wang B."/>
            <person name="Shu S."/>
            <person name="Song C."/>
            <person name="Liu Y."/>
        </authorList>
    </citation>
    <scope>NUCLEOTIDE SEQUENCE [LARGE SCALE GENOMIC DNA]</scope>
    <source>
        <strain evidence="1">HL-2020</strain>
        <tissue evidence="1">Leaf</tissue>
    </source>
</reference>
<dbReference type="OrthoDB" id="1910654at2759"/>
<evidence type="ECO:0000313" key="2">
    <source>
        <dbReference type="Proteomes" id="UP000631114"/>
    </source>
</evidence>
<keyword evidence="2" id="KW-1185">Reference proteome</keyword>
<dbReference type="EMBL" id="JADFTS010000009">
    <property type="protein sequence ID" value="KAF9588901.1"/>
    <property type="molecule type" value="Genomic_DNA"/>
</dbReference>
<dbReference type="Proteomes" id="UP000631114">
    <property type="component" value="Unassembled WGS sequence"/>
</dbReference>
<accession>A0A835GWL7</accession>
<name>A0A835GWL7_9MAGN</name>
<gene>
    <name evidence="1" type="ORF">IFM89_016864</name>
</gene>
<protein>
    <submittedName>
        <fullName evidence="1">Uncharacterized protein</fullName>
    </submittedName>
</protein>
<dbReference type="AlphaFoldDB" id="A0A835GWL7"/>
<organism evidence="1 2">
    <name type="scientific">Coptis chinensis</name>
    <dbReference type="NCBI Taxonomy" id="261450"/>
    <lineage>
        <taxon>Eukaryota</taxon>
        <taxon>Viridiplantae</taxon>
        <taxon>Streptophyta</taxon>
        <taxon>Embryophyta</taxon>
        <taxon>Tracheophyta</taxon>
        <taxon>Spermatophyta</taxon>
        <taxon>Magnoliopsida</taxon>
        <taxon>Ranunculales</taxon>
        <taxon>Ranunculaceae</taxon>
        <taxon>Coptidoideae</taxon>
        <taxon>Coptis</taxon>
    </lineage>
</organism>
<comment type="caution">
    <text evidence="1">The sequence shown here is derived from an EMBL/GenBank/DDBJ whole genome shotgun (WGS) entry which is preliminary data.</text>
</comment>
<proteinExistence type="predicted"/>
<evidence type="ECO:0000313" key="1">
    <source>
        <dbReference type="EMBL" id="KAF9588901.1"/>
    </source>
</evidence>